<dbReference type="GO" id="GO:0016798">
    <property type="term" value="F:hydrolase activity, acting on glycosyl bonds"/>
    <property type="evidence" value="ECO:0007669"/>
    <property type="project" value="InterPro"/>
</dbReference>
<proteinExistence type="predicted"/>
<dbReference type="InterPro" id="IPR017853">
    <property type="entry name" value="GH"/>
</dbReference>
<dbReference type="Pfam" id="PF03662">
    <property type="entry name" value="Glyco_hydro_79n"/>
    <property type="match status" value="1"/>
</dbReference>
<protein>
    <submittedName>
        <fullName evidence="1">Glycosyl hydrolase family 79</fullName>
    </submittedName>
</protein>
<name>A0A4R6MB71_9GAMM</name>
<dbReference type="Gene3D" id="3.20.20.80">
    <property type="entry name" value="Glycosidases"/>
    <property type="match status" value="1"/>
</dbReference>
<dbReference type="PANTHER" id="PTHR46145:SF4">
    <property type="entry name" value="HEPARANASE"/>
    <property type="match status" value="1"/>
</dbReference>
<dbReference type="GO" id="GO:0031012">
    <property type="term" value="C:extracellular matrix"/>
    <property type="evidence" value="ECO:0007669"/>
    <property type="project" value="TreeGrafter"/>
</dbReference>
<dbReference type="GO" id="GO:0005615">
    <property type="term" value="C:extracellular space"/>
    <property type="evidence" value="ECO:0007669"/>
    <property type="project" value="TreeGrafter"/>
</dbReference>
<comment type="caution">
    <text evidence="1">The sequence shown here is derived from an EMBL/GenBank/DDBJ whole genome shotgun (WGS) entry which is preliminary data.</text>
</comment>
<dbReference type="AlphaFoldDB" id="A0A4R6MB71"/>
<dbReference type="InterPro" id="IPR005199">
    <property type="entry name" value="Glyco_hydro_79"/>
</dbReference>
<dbReference type="PANTHER" id="PTHR46145">
    <property type="entry name" value="HEPARANASE"/>
    <property type="match status" value="1"/>
</dbReference>
<dbReference type="SUPFAM" id="SSF51445">
    <property type="entry name" value="(Trans)glycosidases"/>
    <property type="match status" value="1"/>
</dbReference>
<sequence length="557" mass="63360">MLSLRLRRKPVQSKLSKLNRSNKTALVTLKSLTPVQKVEEKYLSFSIDISVVAGGFWWEGSQKTKDGLGTERVPPIDLSQKKLDLLVQALGPAYLRVGGSEADKVHYFTAQHTPSEPDPLIITQQIWDSLHQFVERNQLGFMFTFKYGLFNRKQHGDWLPEETLGLLQYCRQKGYKIDVCELGNELNAYWAFHGIRSQPSANKLAKDYDRFCRLVRMVSPDSRIAGPGSAFWPKLGETIRPFSNITTHLLANMEERLDIIDWHYYPFQSKRSPVRTRTATLEKVIAPSSLDDFEQYARQLARWRDKHQPSATLWTGETGSAQCGGQAKLSDRFASCFWWADQLGRGALLGQTTMVRQSLIGGDYALINRKTLKPNPDYWVSWLWGKLMGQEVYQVECFDPDIQVYCHSAKKEGKCTLLIINMTSKPKRILCHDFGAKKKRFEITAASLTSKKVRINGAKPKFNNGKIKLRDFPKLSKLNLVSPYSINFWCFEHQTTKKETNNSASTEAYPALPAPTKINNVIPLYSDEEIKPDTVPTPAPVNVISLAKEAPFTKEDE</sequence>
<dbReference type="GO" id="GO:0016020">
    <property type="term" value="C:membrane"/>
    <property type="evidence" value="ECO:0007669"/>
    <property type="project" value="InterPro"/>
</dbReference>
<reference evidence="1 2" key="1">
    <citation type="submission" date="2019-03" db="EMBL/GenBank/DDBJ databases">
        <title>Genomic Encyclopedia of Type Strains, Phase III (KMG-III): the genomes of soil and plant-associated and newly described type strains.</title>
        <authorList>
            <person name="Whitman W."/>
        </authorList>
    </citation>
    <scope>NUCLEOTIDE SEQUENCE [LARGE SCALE GENOMIC DNA]</scope>
    <source>
        <strain evidence="1 2">CECT 7378</strain>
    </source>
</reference>
<evidence type="ECO:0000313" key="1">
    <source>
        <dbReference type="EMBL" id="TDO98838.1"/>
    </source>
</evidence>
<gene>
    <name evidence="1" type="ORF">DFP79_1251</name>
</gene>
<dbReference type="OrthoDB" id="366350at2"/>
<dbReference type="RefSeq" id="WP_133503059.1">
    <property type="nucleotide sequence ID" value="NZ_SNXC01000010.1"/>
</dbReference>
<evidence type="ECO:0000313" key="2">
    <source>
        <dbReference type="Proteomes" id="UP000294656"/>
    </source>
</evidence>
<keyword evidence="2" id="KW-1185">Reference proteome</keyword>
<accession>A0A4R6MB71</accession>
<keyword evidence="1" id="KW-0378">Hydrolase</keyword>
<dbReference type="EMBL" id="SNXC01000010">
    <property type="protein sequence ID" value="TDO98838.1"/>
    <property type="molecule type" value="Genomic_DNA"/>
</dbReference>
<dbReference type="Proteomes" id="UP000294656">
    <property type="component" value="Unassembled WGS sequence"/>
</dbReference>
<organism evidence="1 2">
    <name type="scientific">Marinomonas balearica</name>
    <dbReference type="NCBI Taxonomy" id="491947"/>
    <lineage>
        <taxon>Bacteria</taxon>
        <taxon>Pseudomonadati</taxon>
        <taxon>Pseudomonadota</taxon>
        <taxon>Gammaproteobacteria</taxon>
        <taxon>Oceanospirillales</taxon>
        <taxon>Oceanospirillaceae</taxon>
        <taxon>Marinomonas</taxon>
    </lineage>
</organism>